<keyword evidence="6" id="KW-0949">S-adenosyl-L-methionine</keyword>
<dbReference type="SMART" id="SM00439">
    <property type="entry name" value="BAH"/>
    <property type="match status" value="1"/>
</dbReference>
<evidence type="ECO:0000256" key="2">
    <source>
        <dbReference type="ARBA" id="ARBA00004286"/>
    </source>
</evidence>
<dbReference type="InterPro" id="IPR006560">
    <property type="entry name" value="AWS_dom"/>
</dbReference>
<evidence type="ECO:0000256" key="8">
    <source>
        <dbReference type="ARBA" id="ARBA00022771"/>
    </source>
</evidence>
<evidence type="ECO:0000256" key="5">
    <source>
        <dbReference type="ARBA" id="ARBA00022679"/>
    </source>
</evidence>
<feature type="region of interest" description="Disordered" evidence="14">
    <location>
        <begin position="512"/>
        <end position="534"/>
    </location>
</feature>
<dbReference type="InterPro" id="IPR001214">
    <property type="entry name" value="SET_dom"/>
</dbReference>
<dbReference type="Pfam" id="PF01426">
    <property type="entry name" value="BAH"/>
    <property type="match status" value="1"/>
</dbReference>
<evidence type="ECO:0000256" key="7">
    <source>
        <dbReference type="ARBA" id="ARBA00022723"/>
    </source>
</evidence>
<dbReference type="InterPro" id="IPR046341">
    <property type="entry name" value="SET_dom_sf"/>
</dbReference>
<gene>
    <name evidence="20" type="ORF">B4U79_06415</name>
</gene>
<dbReference type="GO" id="GO:0005694">
    <property type="term" value="C:chromosome"/>
    <property type="evidence" value="ECO:0007669"/>
    <property type="project" value="UniProtKB-SubCell"/>
</dbReference>
<feature type="compositionally biased region" description="Basic residues" evidence="14">
    <location>
        <begin position="1056"/>
        <end position="1066"/>
    </location>
</feature>
<dbReference type="GO" id="GO:0003682">
    <property type="term" value="F:chromatin binding"/>
    <property type="evidence" value="ECO:0007669"/>
    <property type="project" value="InterPro"/>
</dbReference>
<feature type="domain" description="AWS" evidence="19">
    <location>
        <begin position="1639"/>
        <end position="1690"/>
    </location>
</feature>
<dbReference type="PROSITE" id="PS50868">
    <property type="entry name" value="POST_SET"/>
    <property type="match status" value="1"/>
</dbReference>
<feature type="compositionally biased region" description="Basic residues" evidence="14">
    <location>
        <begin position="870"/>
        <end position="886"/>
    </location>
</feature>
<evidence type="ECO:0000256" key="4">
    <source>
        <dbReference type="ARBA" id="ARBA00022603"/>
    </source>
</evidence>
<dbReference type="GO" id="GO:0005654">
    <property type="term" value="C:nucleoplasm"/>
    <property type="evidence" value="ECO:0007669"/>
    <property type="project" value="TreeGrafter"/>
</dbReference>
<feature type="compositionally biased region" description="Low complexity" evidence="14">
    <location>
        <begin position="1351"/>
        <end position="1361"/>
    </location>
</feature>
<evidence type="ECO:0000256" key="13">
    <source>
        <dbReference type="PROSITE-ProRule" id="PRU00035"/>
    </source>
</evidence>
<feature type="compositionally biased region" description="Polar residues" evidence="14">
    <location>
        <begin position="1290"/>
        <end position="1317"/>
    </location>
</feature>
<dbReference type="PROSITE" id="PS50014">
    <property type="entry name" value="BROMODOMAIN_2"/>
    <property type="match status" value="1"/>
</dbReference>
<dbReference type="InterPro" id="IPR013083">
    <property type="entry name" value="Znf_RING/FYVE/PHD"/>
</dbReference>
<feature type="region of interest" description="Disordered" evidence="14">
    <location>
        <begin position="1239"/>
        <end position="1396"/>
    </location>
</feature>
<sequence length="2490" mass="278561">MVISCQKSRFRSQPQFLVSLTNVQIMVKTVRVGGMLERANDSLFLPITRGVNVDTIGIGTNRIDGEQDVTVPREAVVAHVHEVEVVVIVVIPVAVLRTVREVVAAVRVAIHLPLRTVGQVAVVRVAQAEVVAGQLLDQVLQVLVCHALRTAVEVPLSLRQPRQVFAKTRRATTRAKLLLKSSQIQVKARRLLRKQTPISQPSSVSCESNCYSPAISVNSPMTCPMQTAATAKRRDPAEERQRLRSYRIPHLQNRERAVGSTVSTTTATSSTLATVANKQANAETPLQVINKSRQTATVAVQVQTDSNDLPIVPLRVNAAKNKPPVITTSESNVTVASEVTSSRVKRVKKQNDEKSKIKSNKTKKKSSKEDKKQSLSQPCQVDCRTESVSRTGANHNECSEKNLRTVNDFDITYSNAPTIFNSSPSQRKTFILDEHLAIPIDIPSGPSPESLQREKTSPDSGIQSQGESPHQINLLQSDSELNPSNKNKVKKHMSSVHKNDCETLSVTTVSSETKSFKSNARKKQNSNPNKKQSAINKLVNNISASIPLEPSTFDPLKNNPSLHDEQLKSVIASTLPPLTIPPPNIVSLTSTLPRMQPVSNTSTSELVQLTEMLLNMSTSNPSLPPQANNQSFLPIGMPSMFPLPYPPSLFHSSRSLNTSTSFVSQKKEDDFELLVRSIKDSISTQFQTTEKEDEFELSQQLNIPNSNVWRAPGHGSVIIQSDTRASQEKTSNESELIVNDESKKKRAKSNKSEKMESINNETSKDRNRCKSRKSRSKSKKQQQVEEERQIREVVEKPNENNKSEKAAVAVIDANPAASLAMPETVDESKWKQKPIEKEKISQTATTTATITSQISPASQVQTSLSSHSPQSHRHHKRKHHHKHRSSRSKEHSACDQANLAAIENLANSLKLLKLSSKSALSDSRKTKRTIFECVTYLKNRKKQNQSQHSKHSPASGTGIHSSNGAQLEKNSKKSKKKTVPNASGDGTLSAKREKKSDGQKETGPGAAEQRLPLKKRYHRHIESKNKGAADGASDERVARRNLGQGAGKGGPSGNAAKKRGGTRRRPPNTNRALRPLYGSETSASRKSFAFAQFALKLLQTAKTALAKAIRKRDICPVFGDWCSCGATVPPSRVAMRRRAATSPVRRAAATEASLCSERSKARLTPMGGKFANLSKQSFSFFWKDKSLTFAQLKEQPSTSKSSDARPEAAAVARSDFKLDKEKDADSRVHLGPVVRPAAEKDTEKVVKNGKKRRQFNKTGFVRQKKRPKLKANPSDPSATKNVVVEESNDTRSPVPTVSSPTEKPTEGTTIKVSNKQQVIEEKDDASKSEGVSTEKVNKEPTAKSSQPAIESSSKTSIASSDSEPKAKFRIPKRKAPNDWDEVERKQPKLASPLQRLSTSESILKANEQKIDPKSRKALPFQVKMLYSKVDHKPSPKSPVDRHSKTLRINDFAKSVEVKKSSKEKIIKTPKSVKTSNTEPTFSLHIDTTSATIHTIASSSKTLISTERKKSRNKSPRLPKQKFLVDIKAGLFSNSFKESDDSIKNNGEDISTTVSNSAAESFINYTSNTTLSDDDNNSDDNTLLPPPQYVFKMKRHDLVDFVLPYDIWFDWNFKRLNDPSRKYKKIRSNVYVDVKPVSNIGEQSCNCIKPSDPNVKGCGADCLNRLMYVECSNDLCPCGDQCSNQRMMRHEWAPGLERFMTSDRGWGVRTNLPIARNEFILEYIGEVVSEQEFRKRMMEEYKDDPHHYCLNLDSGTVIDGYRMANEGRFVNHSCEPNCEMQKWSVNGVYKVGLFALRDIMPGEELNYDYNFYNFNVETQQICRCGSAKCRGFIIGRTQRVNGQVNKSERKMSKDSSFMKHGISNSKNKRKEGHLMKGGRGASGDNSTLSKKAAKLSPMKVLSHLQSCTILRRRIFLLRNYEKLRRLRLKWIEESEKTSKCYSNIKDEDLKDAKDHKDSFKPTFLSFNTRSVRTRGFAKVAENEELCRTAKLAQIFNDIYNSVVHRKEIDIKKDVDSTDSDTNSSQISKSSVVAALQQLPSRKKQNDYYEKISNPIDLSTIEKNIKSGVYITVESFESDFKRVFENALKYYGSTSDFGKAVESLREKFQAKLSEKMPFIEYTLRDEQHFSSQNGSNSETSLSNAKSIQSSNEETGNNTRNDAVDSDSNKLVLNGFASSISIPDENPSPSSLPLELPKFKEVPIADGEEVIQCICGILRDEGTMIQCDKCSRWQHCYCLGIVNPDEVDQHFCHFCDPQKKEYPKEIPMESTPPDALEGCKYFLTLCSGDLRVKQGDCVYLERIKAQCDDHKKDENNSEPSDVDVFRVERLYVDNNGKKFVYGHHYLRPSETYHEPSRRFFPNEVLKSPLAGSAPIESVKGICWVLDSQTYCKGRPKGSREEDIYICDYRVDKSARFFNKISKHQYPVCTKPYAFDVFEQRINLKRTYSPHSIPEAYQKGGGVKQKSQNDKNRIKYESESGDNTKSINALSEVR</sequence>
<feature type="compositionally biased region" description="Basic and acidic residues" evidence="14">
    <location>
        <begin position="990"/>
        <end position="1000"/>
    </location>
</feature>
<evidence type="ECO:0000256" key="10">
    <source>
        <dbReference type="ARBA" id="ARBA00022853"/>
    </source>
</evidence>
<feature type="compositionally biased region" description="Basic residues" evidence="14">
    <location>
        <begin position="357"/>
        <end position="366"/>
    </location>
</feature>
<dbReference type="InterPro" id="IPR043151">
    <property type="entry name" value="BAH_sf"/>
</dbReference>
<evidence type="ECO:0000259" key="18">
    <source>
        <dbReference type="PROSITE" id="PS51038"/>
    </source>
</evidence>
<feature type="region of interest" description="Disordered" evidence="14">
    <location>
        <begin position="2127"/>
        <end position="2163"/>
    </location>
</feature>
<protein>
    <submittedName>
        <fullName evidence="20">Histone-lysine N-methyltransferase ASH1L-like isoform X3</fullName>
    </submittedName>
</protein>
<feature type="compositionally biased region" description="Basic and acidic residues" evidence="14">
    <location>
        <begin position="826"/>
        <end position="840"/>
    </location>
</feature>
<organism evidence="20 21">
    <name type="scientific">Dinothrombium tinctorium</name>
    <dbReference type="NCBI Taxonomy" id="1965070"/>
    <lineage>
        <taxon>Eukaryota</taxon>
        <taxon>Metazoa</taxon>
        <taxon>Ecdysozoa</taxon>
        <taxon>Arthropoda</taxon>
        <taxon>Chelicerata</taxon>
        <taxon>Arachnida</taxon>
        <taxon>Acari</taxon>
        <taxon>Acariformes</taxon>
        <taxon>Trombidiformes</taxon>
        <taxon>Prostigmata</taxon>
        <taxon>Anystina</taxon>
        <taxon>Parasitengona</taxon>
        <taxon>Trombidioidea</taxon>
        <taxon>Trombidiidae</taxon>
        <taxon>Dinothrombium</taxon>
    </lineage>
</organism>
<evidence type="ECO:0000256" key="11">
    <source>
        <dbReference type="ARBA" id="ARBA00023117"/>
    </source>
</evidence>
<keyword evidence="8" id="KW-0863">Zinc-finger</keyword>
<keyword evidence="11 13" id="KW-0103">Bromodomain</keyword>
<keyword evidence="5 20" id="KW-0808">Transferase</keyword>
<dbReference type="Pfam" id="PF20826">
    <property type="entry name" value="PHD_5"/>
    <property type="match status" value="1"/>
</dbReference>
<dbReference type="SUPFAM" id="SSF47370">
    <property type="entry name" value="Bromodomain"/>
    <property type="match status" value="1"/>
</dbReference>
<feature type="region of interest" description="Disordered" evidence="14">
    <location>
        <begin position="1842"/>
        <end position="1888"/>
    </location>
</feature>
<evidence type="ECO:0000256" key="1">
    <source>
        <dbReference type="ARBA" id="ARBA00004123"/>
    </source>
</evidence>
<evidence type="ECO:0000259" key="15">
    <source>
        <dbReference type="PROSITE" id="PS50014"/>
    </source>
</evidence>
<feature type="compositionally biased region" description="Basic and acidic residues" evidence="14">
    <location>
        <begin position="750"/>
        <end position="768"/>
    </location>
</feature>
<feature type="compositionally biased region" description="Polar residues" evidence="14">
    <location>
        <begin position="458"/>
        <end position="486"/>
    </location>
</feature>
<feature type="compositionally biased region" description="Polar residues" evidence="14">
    <location>
        <begin position="331"/>
        <end position="342"/>
    </location>
</feature>
<dbReference type="GO" id="GO:0042800">
    <property type="term" value="F:histone H3K4 methyltransferase activity"/>
    <property type="evidence" value="ECO:0007669"/>
    <property type="project" value="TreeGrafter"/>
</dbReference>
<feature type="domain" description="Post-SET" evidence="17">
    <location>
        <begin position="1817"/>
        <end position="1833"/>
    </location>
</feature>
<dbReference type="Pfam" id="PF17907">
    <property type="entry name" value="AWS"/>
    <property type="match status" value="1"/>
</dbReference>
<dbReference type="PRINTS" id="PR00503">
    <property type="entry name" value="BROMODOMAIN"/>
</dbReference>
<keyword evidence="10" id="KW-0156">Chromatin regulator</keyword>
<feature type="compositionally biased region" description="Basic and acidic residues" evidence="14">
    <location>
        <begin position="782"/>
        <end position="805"/>
    </location>
</feature>
<evidence type="ECO:0000313" key="21">
    <source>
        <dbReference type="Proteomes" id="UP000285301"/>
    </source>
</evidence>
<feature type="compositionally biased region" description="Basic and acidic residues" evidence="14">
    <location>
        <begin position="2463"/>
        <end position="2474"/>
    </location>
</feature>
<feature type="region of interest" description="Disordered" evidence="14">
    <location>
        <begin position="331"/>
        <end position="393"/>
    </location>
</feature>
<name>A0A443RJZ1_9ACAR</name>
<dbReference type="GO" id="GO:0008270">
    <property type="term" value="F:zinc ion binding"/>
    <property type="evidence" value="ECO:0007669"/>
    <property type="project" value="UniProtKB-KW"/>
</dbReference>
<dbReference type="SMART" id="SM00570">
    <property type="entry name" value="AWS"/>
    <property type="match status" value="1"/>
</dbReference>
<dbReference type="InterPro" id="IPR001025">
    <property type="entry name" value="BAH_dom"/>
</dbReference>
<keyword evidence="21" id="KW-1185">Reference proteome</keyword>
<keyword evidence="7" id="KW-0479">Metal-binding</keyword>
<feature type="region of interest" description="Disordered" evidence="14">
    <location>
        <begin position="1042"/>
        <end position="1078"/>
    </location>
</feature>
<dbReference type="InterPro" id="IPR001487">
    <property type="entry name" value="Bromodomain"/>
</dbReference>
<dbReference type="PROSITE" id="PS51215">
    <property type="entry name" value="AWS"/>
    <property type="match status" value="1"/>
</dbReference>
<feature type="region of interest" description="Disordered" evidence="14">
    <location>
        <begin position="721"/>
        <end position="806"/>
    </location>
</feature>
<dbReference type="Gene3D" id="2.30.30.490">
    <property type="match status" value="1"/>
</dbReference>
<feature type="compositionally biased region" description="Basic residues" evidence="14">
    <location>
        <begin position="940"/>
        <end position="951"/>
    </location>
</feature>
<proteinExistence type="predicted"/>
<dbReference type="GO" id="GO:0032259">
    <property type="term" value="P:methylation"/>
    <property type="evidence" value="ECO:0007669"/>
    <property type="project" value="UniProtKB-KW"/>
</dbReference>
<feature type="domain" description="SET" evidence="16">
    <location>
        <begin position="1693"/>
        <end position="1809"/>
    </location>
</feature>
<keyword evidence="3" id="KW-0158">Chromosome</keyword>
<dbReference type="InterPro" id="IPR036427">
    <property type="entry name" value="Bromodomain-like_sf"/>
</dbReference>
<dbReference type="FunFam" id="2.170.270.10:FF:000011">
    <property type="entry name" value="Histone-lysine N-methyltransferase"/>
    <property type="match status" value="1"/>
</dbReference>
<dbReference type="PANTHER" id="PTHR46147">
    <property type="entry name" value="HISTONE-LYSINE N-METHYLTRANSFERASE ASH1"/>
    <property type="match status" value="1"/>
</dbReference>
<keyword evidence="4 20" id="KW-0489">Methyltransferase</keyword>
<dbReference type="SMART" id="SM00317">
    <property type="entry name" value="SET"/>
    <property type="match status" value="1"/>
</dbReference>
<feature type="region of interest" description="Disordered" evidence="14">
    <location>
        <begin position="819"/>
        <end position="894"/>
    </location>
</feature>
<dbReference type="Pfam" id="PF00439">
    <property type="entry name" value="Bromodomain"/>
    <property type="match status" value="1"/>
</dbReference>
<dbReference type="PROSITE" id="PS50280">
    <property type="entry name" value="SET"/>
    <property type="match status" value="1"/>
</dbReference>
<keyword evidence="12" id="KW-0539">Nucleus</keyword>
<dbReference type="PROSITE" id="PS51038">
    <property type="entry name" value="BAH"/>
    <property type="match status" value="1"/>
</dbReference>
<dbReference type="SUPFAM" id="SSF82199">
    <property type="entry name" value="SET domain"/>
    <property type="match status" value="1"/>
</dbReference>
<feature type="compositionally biased region" description="Basic and acidic residues" evidence="14">
    <location>
        <begin position="1845"/>
        <end position="1856"/>
    </location>
</feature>
<feature type="domain" description="BAH" evidence="18">
    <location>
        <begin position="2287"/>
        <end position="2418"/>
    </location>
</feature>
<accession>A0A443RJZ1</accession>
<keyword evidence="9" id="KW-0862">Zinc</keyword>
<dbReference type="SMART" id="SM00297">
    <property type="entry name" value="BROMO"/>
    <property type="match status" value="1"/>
</dbReference>
<feature type="region of interest" description="Disordered" evidence="14">
    <location>
        <begin position="439"/>
        <end position="497"/>
    </location>
</feature>
<dbReference type="GO" id="GO:0006355">
    <property type="term" value="P:regulation of DNA-templated transcription"/>
    <property type="evidence" value="ECO:0007669"/>
    <property type="project" value="TreeGrafter"/>
</dbReference>
<feature type="region of interest" description="Disordered" evidence="14">
    <location>
        <begin position="2449"/>
        <end position="2490"/>
    </location>
</feature>
<evidence type="ECO:0000259" key="17">
    <source>
        <dbReference type="PROSITE" id="PS50868"/>
    </source>
</evidence>
<dbReference type="Proteomes" id="UP000285301">
    <property type="component" value="Unassembled WGS sequence"/>
</dbReference>
<comment type="subcellular location">
    <subcellularLocation>
        <location evidence="2">Chromosome</location>
    </subcellularLocation>
    <subcellularLocation>
        <location evidence="1">Nucleus</location>
    </subcellularLocation>
</comment>
<evidence type="ECO:0000259" key="19">
    <source>
        <dbReference type="PROSITE" id="PS51215"/>
    </source>
</evidence>
<dbReference type="EMBL" id="NCKU01000418">
    <property type="protein sequence ID" value="RWS15580.1"/>
    <property type="molecule type" value="Genomic_DNA"/>
</dbReference>
<feature type="compositionally biased region" description="Low complexity" evidence="14">
    <location>
        <begin position="841"/>
        <end position="855"/>
    </location>
</feature>
<feature type="compositionally biased region" description="Polar residues" evidence="14">
    <location>
        <begin position="2127"/>
        <end position="2158"/>
    </location>
</feature>
<dbReference type="Gene3D" id="3.30.40.10">
    <property type="entry name" value="Zinc/RING finger domain, C3HC4 (zinc finger)"/>
    <property type="match status" value="1"/>
</dbReference>
<dbReference type="PANTHER" id="PTHR46147:SF3">
    <property type="entry name" value="HISTONE-LYSINE N-METHYLTRANSFERASE ASH1"/>
    <property type="match status" value="1"/>
</dbReference>
<dbReference type="InterPro" id="IPR011011">
    <property type="entry name" value="Znf_FYVE_PHD"/>
</dbReference>
<evidence type="ECO:0000256" key="3">
    <source>
        <dbReference type="ARBA" id="ARBA00022454"/>
    </source>
</evidence>
<evidence type="ECO:0000256" key="12">
    <source>
        <dbReference type="ARBA" id="ARBA00023242"/>
    </source>
</evidence>
<dbReference type="InterPro" id="IPR003616">
    <property type="entry name" value="Post-SET_dom"/>
</dbReference>
<feature type="domain" description="Bromo" evidence="15">
    <location>
        <begin position="2026"/>
        <end position="2096"/>
    </location>
</feature>
<feature type="compositionally biased region" description="Basic and acidic residues" evidence="14">
    <location>
        <begin position="1214"/>
        <end position="1224"/>
    </location>
</feature>
<dbReference type="Gene3D" id="2.170.270.10">
    <property type="entry name" value="SET domain"/>
    <property type="match status" value="1"/>
</dbReference>
<feature type="region of interest" description="Disordered" evidence="14">
    <location>
        <begin position="940"/>
        <end position="1015"/>
    </location>
</feature>
<comment type="caution">
    <text evidence="20">The sequence shown here is derived from an EMBL/GenBank/DDBJ whole genome shotgun (WGS) entry which is preliminary data.</text>
</comment>
<dbReference type="SMART" id="SM00249">
    <property type="entry name" value="PHD"/>
    <property type="match status" value="1"/>
</dbReference>
<dbReference type="InterPro" id="IPR001965">
    <property type="entry name" value="Znf_PHD"/>
</dbReference>
<feature type="compositionally biased region" description="Polar residues" evidence="14">
    <location>
        <begin position="2477"/>
        <end position="2490"/>
    </location>
</feature>
<evidence type="ECO:0000256" key="9">
    <source>
        <dbReference type="ARBA" id="ARBA00022833"/>
    </source>
</evidence>
<dbReference type="OrthoDB" id="79252at2759"/>
<evidence type="ECO:0000256" key="6">
    <source>
        <dbReference type="ARBA" id="ARBA00022691"/>
    </source>
</evidence>
<feature type="region of interest" description="Disordered" evidence="14">
    <location>
        <begin position="1193"/>
        <end position="1224"/>
    </location>
</feature>
<dbReference type="Gene3D" id="1.20.920.10">
    <property type="entry name" value="Bromodomain-like"/>
    <property type="match status" value="1"/>
</dbReference>
<feature type="compositionally biased region" description="Polar residues" evidence="14">
    <location>
        <begin position="952"/>
        <end position="965"/>
    </location>
</feature>
<dbReference type="CDD" id="cd19174">
    <property type="entry name" value="SET_ASH1L"/>
    <property type="match status" value="1"/>
</dbReference>
<feature type="compositionally biased region" description="Basic residues" evidence="14">
    <location>
        <begin position="769"/>
        <end position="780"/>
    </location>
</feature>
<dbReference type="SUPFAM" id="SSF57903">
    <property type="entry name" value="FYVE/PHD zinc finger"/>
    <property type="match status" value="1"/>
</dbReference>
<evidence type="ECO:0000313" key="20">
    <source>
        <dbReference type="EMBL" id="RWS15580.1"/>
    </source>
</evidence>
<evidence type="ECO:0000256" key="14">
    <source>
        <dbReference type="SAM" id="MobiDB-lite"/>
    </source>
</evidence>
<reference evidence="20 21" key="1">
    <citation type="journal article" date="2018" name="Gigascience">
        <title>Genomes of trombidid mites reveal novel predicted allergens and laterally-transferred genes associated with secondary metabolism.</title>
        <authorList>
            <person name="Dong X."/>
            <person name="Chaisiri K."/>
            <person name="Xia D."/>
            <person name="Armstrong S.D."/>
            <person name="Fang Y."/>
            <person name="Donnelly M.J."/>
            <person name="Kadowaki T."/>
            <person name="McGarry J.W."/>
            <person name="Darby A.C."/>
            <person name="Makepeace B.L."/>
        </authorList>
    </citation>
    <scope>NUCLEOTIDE SEQUENCE [LARGE SCALE GENOMIC DNA]</scope>
    <source>
        <strain evidence="20">UoL-WK</strain>
    </source>
</reference>
<dbReference type="Pfam" id="PF00856">
    <property type="entry name" value="SET"/>
    <property type="match status" value="1"/>
</dbReference>
<dbReference type="CDD" id="cd04717">
    <property type="entry name" value="BAH_polybromo"/>
    <property type="match status" value="1"/>
</dbReference>
<feature type="compositionally biased region" description="Basic and acidic residues" evidence="14">
    <location>
        <begin position="1318"/>
        <end position="1327"/>
    </location>
</feature>
<evidence type="ECO:0000259" key="16">
    <source>
        <dbReference type="PROSITE" id="PS50280"/>
    </source>
</evidence>
<dbReference type="STRING" id="1965070.A0A443RJZ1"/>